<proteinExistence type="predicted"/>
<organism evidence="1 2">
    <name type="scientific">Trichoplusia ni granulovirus LBIV-12</name>
    <dbReference type="NCBI Taxonomy" id="1916701"/>
    <lineage>
        <taxon>Viruses</taxon>
        <taxon>Viruses incertae sedis</taxon>
        <taxon>Naldaviricetes</taxon>
        <taxon>Lefavirales</taxon>
        <taxon>Baculoviridae</taxon>
        <taxon>Betabaculovirus</taxon>
        <taxon>Betabaculovirus trini</taxon>
    </lineage>
</organism>
<dbReference type="EMBL" id="KU752557">
    <property type="protein sequence ID" value="AOW41359.1"/>
    <property type="molecule type" value="Genomic_DNA"/>
</dbReference>
<dbReference type="KEGG" id="vg:37616895"/>
<dbReference type="Gene3D" id="3.40.570.10">
    <property type="entry name" value="Extracellular Endonuclease, subunit A"/>
    <property type="match status" value="1"/>
</dbReference>
<reference evidence="1 2" key="1">
    <citation type="submission" date="2016-02" db="EMBL/GenBank/DDBJ databases">
        <title>Genome sequence of a new Betabaculovirus TnGV isolated from the cabagge looper Trichoplusia ni (Lepidoptera: Noctuidae).</title>
        <authorList>
            <person name="Del Rincon-Castro M.C."/>
            <person name="Bivian-Hernandez Mdl.A."/>
            <person name="Lopez-Tlacomulco J.J."/>
            <person name="Ibarra J.E."/>
        </authorList>
    </citation>
    <scope>NUCLEOTIDE SEQUENCE [LARGE SCALE GENOMIC DNA]</scope>
    <source>
        <strain evidence="1">LBIV-12</strain>
    </source>
</reference>
<protein>
    <submittedName>
        <fullName evidence="1">Uncharacterized protein</fullName>
    </submittedName>
</protein>
<dbReference type="InterPro" id="IPR044929">
    <property type="entry name" value="DNA/RNA_non-sp_Endonuclease_sf"/>
</dbReference>
<keyword evidence="2" id="KW-1185">Reference proteome</keyword>
<evidence type="ECO:0000313" key="1">
    <source>
        <dbReference type="EMBL" id="AOW41359.1"/>
    </source>
</evidence>
<name>A0A1D8QL36_GVTN</name>
<dbReference type="GeneID" id="37616895"/>
<sequence>MVSIVISTLNLFFLLTDGYMFVSNFEAYAISGGGLCLGDCVQITNYTDKYACIINYKGTTVPCRPTNTPTKHYRTINNKLCYSNCGYFDGESYEWCVVKTDQSNSWDYCTSKMGLEAVETVRTDNKYMTCGYTTCSKHNFYTYDWCGTIGTYWEYCNPINKVLLIKYLTYGNTICASPCETNSSDQAFCYDIYYNWQACYLNPKFYVQAHNVYLTLSEHYGLGGVYTLDGYRGCIGKLYRIQNDESPSNNTVYLQYYQSPRLISFSKDSQLMTDIRKVAQYYTDNNPTVALRDKDWRYFAPVLTNNINPVIAYTVLPIVNMIGMQQLNLPLAIYAVITNYTRQTSMVPKSFNNDINRYLAQMDFNYGHVNYDDPGFVIGHKLGGQPEKYNMFPQTWKYNRGDKNKYRRLEDDVDTFLITGTQRYVDYIAVLLYHNNYAVFLHRPIAIGISVRLYDNDYLVDFQGNRITNTENVLENMYFSNDPLAKCLDNDVDKTK</sequence>
<dbReference type="RefSeq" id="YP_009506090.1">
    <property type="nucleotide sequence ID" value="NC_038375.1"/>
</dbReference>
<dbReference type="Proteomes" id="UP000232707">
    <property type="component" value="Segment"/>
</dbReference>
<evidence type="ECO:0000313" key="2">
    <source>
        <dbReference type="Proteomes" id="UP000232707"/>
    </source>
</evidence>
<accession>A0A1D8QL36</accession>